<accession>A0A285NG60</accession>
<dbReference type="PANTHER" id="PTHR35894">
    <property type="entry name" value="GENERAL SECRETION PATHWAY PROTEIN A-RELATED"/>
    <property type="match status" value="1"/>
</dbReference>
<name>A0A285NG60_9AQUI</name>
<dbReference type="Gene3D" id="3.40.50.300">
    <property type="entry name" value="P-loop containing nucleotide triphosphate hydrolases"/>
    <property type="match status" value="1"/>
</dbReference>
<feature type="domain" description="ORC1/DEAH AAA+ ATPase" evidence="1">
    <location>
        <begin position="25"/>
        <end position="143"/>
    </location>
</feature>
<reference evidence="3" key="1">
    <citation type="submission" date="2017-09" db="EMBL/GenBank/DDBJ databases">
        <authorList>
            <person name="Varghese N."/>
            <person name="Submissions S."/>
        </authorList>
    </citation>
    <scope>NUCLEOTIDE SEQUENCE [LARGE SCALE GENOMIC DNA]</scope>
    <source>
        <strain evidence="3">DSM 15103</strain>
    </source>
</reference>
<organism evidence="2 3">
    <name type="scientific">Persephonella hydrogeniphila</name>
    <dbReference type="NCBI Taxonomy" id="198703"/>
    <lineage>
        <taxon>Bacteria</taxon>
        <taxon>Pseudomonadati</taxon>
        <taxon>Aquificota</taxon>
        <taxon>Aquificia</taxon>
        <taxon>Aquificales</taxon>
        <taxon>Hydrogenothermaceae</taxon>
        <taxon>Persephonella</taxon>
    </lineage>
</organism>
<dbReference type="AlphaFoldDB" id="A0A285NG60"/>
<protein>
    <submittedName>
        <fullName evidence="2">AAA domain-containing protein</fullName>
    </submittedName>
</protein>
<dbReference type="PANTHER" id="PTHR35894:SF1">
    <property type="entry name" value="PHOSPHORIBULOKINASE _ URIDINE KINASE FAMILY"/>
    <property type="match status" value="1"/>
</dbReference>
<dbReference type="RefSeq" id="WP_097000408.1">
    <property type="nucleotide sequence ID" value="NZ_OBEI01000004.1"/>
</dbReference>
<dbReference type="GO" id="GO:0016887">
    <property type="term" value="F:ATP hydrolysis activity"/>
    <property type="evidence" value="ECO:0007669"/>
    <property type="project" value="InterPro"/>
</dbReference>
<evidence type="ECO:0000313" key="2">
    <source>
        <dbReference type="EMBL" id="SNZ08258.1"/>
    </source>
</evidence>
<proteinExistence type="predicted"/>
<dbReference type="Proteomes" id="UP000219036">
    <property type="component" value="Unassembled WGS sequence"/>
</dbReference>
<dbReference type="InterPro" id="IPR052026">
    <property type="entry name" value="ExeA_AAA_ATPase_DNA-bind"/>
</dbReference>
<dbReference type="EMBL" id="OBEI01000004">
    <property type="protein sequence ID" value="SNZ08258.1"/>
    <property type="molecule type" value="Genomic_DNA"/>
</dbReference>
<dbReference type="InterPro" id="IPR027417">
    <property type="entry name" value="P-loop_NTPase"/>
</dbReference>
<gene>
    <name evidence="2" type="ORF">SAMN06265182_1238</name>
</gene>
<dbReference type="SUPFAM" id="SSF52540">
    <property type="entry name" value="P-loop containing nucleoside triphosphate hydrolases"/>
    <property type="match status" value="1"/>
</dbReference>
<dbReference type="InterPro" id="IPR049945">
    <property type="entry name" value="AAA_22"/>
</dbReference>
<sequence>MQVKTHAYEELEKVVLLMKKTIRDSKQGIAIVSANYGVGKTQAAKMLTKQHHDVFYMKISQTLDTPSKFTRELARVLGSAISRSYQETLEFLSTYLEATGQFPIVILDEAQRLLTKRVLMGEIKDVFEEFPIRFVLLGDLDLLKHITKYPALNKRVIIRKSLDSLSEKTVNQLAAAYKIKTDENLLKIAKQRGWTTIEIDRLLYYAKGMKLNQISEKEIKKLIKAVEVSI</sequence>
<dbReference type="OrthoDB" id="3078366at2"/>
<evidence type="ECO:0000313" key="3">
    <source>
        <dbReference type="Proteomes" id="UP000219036"/>
    </source>
</evidence>
<keyword evidence="3" id="KW-1185">Reference proteome</keyword>
<evidence type="ECO:0000259" key="1">
    <source>
        <dbReference type="Pfam" id="PF13401"/>
    </source>
</evidence>
<dbReference type="Pfam" id="PF13401">
    <property type="entry name" value="AAA_22"/>
    <property type="match status" value="1"/>
</dbReference>